<feature type="region of interest" description="Disordered" evidence="7">
    <location>
        <begin position="389"/>
        <end position="413"/>
    </location>
</feature>
<evidence type="ECO:0000256" key="6">
    <source>
        <dbReference type="ARBA" id="ARBA00023242"/>
    </source>
</evidence>
<gene>
    <name evidence="9" type="ORF">MAR_011485</name>
</gene>
<proteinExistence type="predicted"/>
<reference evidence="9" key="1">
    <citation type="submission" date="2022-11" db="EMBL/GenBank/DDBJ databases">
        <title>Centuries of genome instability and evolution in soft-shell clam transmissible cancer (bioRxiv).</title>
        <authorList>
            <person name="Hart S.F.M."/>
            <person name="Yonemitsu M.A."/>
            <person name="Giersch R.M."/>
            <person name="Beal B.F."/>
            <person name="Arriagada G."/>
            <person name="Davis B.W."/>
            <person name="Ostrander E.A."/>
            <person name="Goff S.P."/>
            <person name="Metzger M.J."/>
        </authorList>
    </citation>
    <scope>NUCLEOTIDE SEQUENCE</scope>
    <source>
        <strain evidence="9">MELC-2E11</strain>
        <tissue evidence="9">Siphon/mantle</tissue>
    </source>
</reference>
<dbReference type="PANTHER" id="PTHR46447">
    <property type="entry name" value="INTERLEUKIN ENHANCER-BINDING FACTOR"/>
    <property type="match status" value="1"/>
</dbReference>
<keyword evidence="2" id="KW-0805">Transcription regulation</keyword>
<sequence length="413" mass="45954">HAHLFAKHFRSKQSIMPGGRPFRRGRGGPMMRGGMMRGGMMGFKPGPPFRAFIPHIPFDITQCETSFPQARPATDDKPLADNRLPTWQALLKRNGDLTPSTTEQASILNLVTKINTVLDSVTITPGNFDAAQIEEVRQVGPFKKGTMMAGSNVADIVVMLKTLPTKEAVTALGNKVLDDLRTAEPREVLSMLTSETGFEISSSDATVRCLITTIPPNLKKLDPDLHLDSKIMNSHLAAIRHARWFEENASHSSIKVLNRLLQDLKNRFEGFSPLTFWIIDLLSHYAIMNNPARQPLPINTAFKRCLQILAAGFFLPGSVGITDPCEQGTVRVHTIMTLEQQDQVCYTAQTLLRVLSHGGFKQILGMEGNATIATEMSVWEGVVVTPSDKAYEKQEKQEEEEEEEEDEMETENK</sequence>
<keyword evidence="4" id="KW-0010">Activator</keyword>
<keyword evidence="3" id="KW-0238">DNA-binding</keyword>
<evidence type="ECO:0000256" key="3">
    <source>
        <dbReference type="ARBA" id="ARBA00023125"/>
    </source>
</evidence>
<evidence type="ECO:0000256" key="4">
    <source>
        <dbReference type="ARBA" id="ARBA00023159"/>
    </source>
</evidence>
<keyword evidence="6" id="KW-0539">Nucleus</keyword>
<evidence type="ECO:0000256" key="2">
    <source>
        <dbReference type="ARBA" id="ARBA00023015"/>
    </source>
</evidence>
<dbReference type="SMART" id="SM00572">
    <property type="entry name" value="DZF"/>
    <property type="match status" value="1"/>
</dbReference>
<dbReference type="InterPro" id="IPR043519">
    <property type="entry name" value="NT_sf"/>
</dbReference>
<dbReference type="PROSITE" id="PS50152">
    <property type="entry name" value="25A_SYNTH_3"/>
    <property type="match status" value="1"/>
</dbReference>
<accession>A0ABY7G3B0</accession>
<feature type="non-terminal residue" evidence="9">
    <location>
        <position position="413"/>
    </location>
</feature>
<dbReference type="InterPro" id="IPR049401">
    <property type="entry name" value="DZF_dom_N"/>
</dbReference>
<dbReference type="PROSITE" id="PS51703">
    <property type="entry name" value="DZF"/>
    <property type="match status" value="1"/>
</dbReference>
<feature type="compositionally biased region" description="Acidic residues" evidence="7">
    <location>
        <begin position="397"/>
        <end position="413"/>
    </location>
</feature>
<dbReference type="InterPro" id="IPR049402">
    <property type="entry name" value="DZF_dom_C"/>
</dbReference>
<dbReference type="Pfam" id="PF20965">
    <property type="entry name" value="DZF_C"/>
    <property type="match status" value="1"/>
</dbReference>
<evidence type="ECO:0000259" key="8">
    <source>
        <dbReference type="PROSITE" id="PS51703"/>
    </source>
</evidence>
<keyword evidence="5" id="KW-0804">Transcription</keyword>
<evidence type="ECO:0000313" key="9">
    <source>
        <dbReference type="EMBL" id="WAR25781.1"/>
    </source>
</evidence>
<dbReference type="InterPro" id="IPR052134">
    <property type="entry name" value="ILF2"/>
</dbReference>
<dbReference type="InterPro" id="IPR006561">
    <property type="entry name" value="DZF_dom"/>
</dbReference>
<comment type="subcellular location">
    <subcellularLocation>
        <location evidence="1">Nucleus</location>
    </subcellularLocation>
</comment>
<evidence type="ECO:0000256" key="5">
    <source>
        <dbReference type="ARBA" id="ARBA00023163"/>
    </source>
</evidence>
<dbReference type="SUPFAM" id="SSF81301">
    <property type="entry name" value="Nucleotidyltransferase"/>
    <property type="match status" value="1"/>
</dbReference>
<keyword evidence="10" id="KW-1185">Reference proteome</keyword>
<dbReference type="PANTHER" id="PTHR46447:SF1">
    <property type="entry name" value="INTERLEUKIN ENHANCER-BINDING FACTOR 2"/>
    <property type="match status" value="1"/>
</dbReference>
<evidence type="ECO:0000256" key="1">
    <source>
        <dbReference type="ARBA" id="ARBA00004123"/>
    </source>
</evidence>
<name>A0ABY7G3B0_MYAAR</name>
<evidence type="ECO:0000256" key="7">
    <source>
        <dbReference type="SAM" id="MobiDB-lite"/>
    </source>
</evidence>
<dbReference type="Gene3D" id="1.10.1410.40">
    <property type="match status" value="1"/>
</dbReference>
<evidence type="ECO:0000313" key="10">
    <source>
        <dbReference type="Proteomes" id="UP001164746"/>
    </source>
</evidence>
<dbReference type="Gene3D" id="3.30.460.10">
    <property type="entry name" value="Beta Polymerase, domain 2"/>
    <property type="match status" value="1"/>
</dbReference>
<feature type="domain" description="DZF" evidence="8">
    <location>
        <begin position="50"/>
        <end position="404"/>
    </location>
</feature>
<dbReference type="Proteomes" id="UP001164746">
    <property type="component" value="Chromosome 14"/>
</dbReference>
<protein>
    <submittedName>
        <fullName evidence="9">ILF2-like protein</fullName>
    </submittedName>
</protein>
<dbReference type="EMBL" id="CP111025">
    <property type="protein sequence ID" value="WAR25781.1"/>
    <property type="molecule type" value="Genomic_DNA"/>
</dbReference>
<organism evidence="9 10">
    <name type="scientific">Mya arenaria</name>
    <name type="common">Soft-shell clam</name>
    <dbReference type="NCBI Taxonomy" id="6604"/>
    <lineage>
        <taxon>Eukaryota</taxon>
        <taxon>Metazoa</taxon>
        <taxon>Spiralia</taxon>
        <taxon>Lophotrochozoa</taxon>
        <taxon>Mollusca</taxon>
        <taxon>Bivalvia</taxon>
        <taxon>Autobranchia</taxon>
        <taxon>Heteroconchia</taxon>
        <taxon>Euheterodonta</taxon>
        <taxon>Imparidentia</taxon>
        <taxon>Neoheterodontei</taxon>
        <taxon>Myida</taxon>
        <taxon>Myoidea</taxon>
        <taxon>Myidae</taxon>
        <taxon>Mya</taxon>
    </lineage>
</organism>
<dbReference type="Pfam" id="PF07528">
    <property type="entry name" value="DZF_N"/>
    <property type="match status" value="1"/>
</dbReference>